<dbReference type="AlphaFoldDB" id="A0A1M2V8E8"/>
<dbReference type="OMA" id="RSHFIET"/>
<dbReference type="Proteomes" id="UP000184267">
    <property type="component" value="Unassembled WGS sequence"/>
</dbReference>
<accession>A0A1M2V8E8</accession>
<dbReference type="EMBL" id="MNAD01001591">
    <property type="protein sequence ID" value="OJT03844.1"/>
    <property type="molecule type" value="Genomic_DNA"/>
</dbReference>
<evidence type="ECO:0000313" key="2">
    <source>
        <dbReference type="EMBL" id="OJT03844.1"/>
    </source>
</evidence>
<organism evidence="2 3">
    <name type="scientific">Trametes pubescens</name>
    <name type="common">White-rot fungus</name>
    <dbReference type="NCBI Taxonomy" id="154538"/>
    <lineage>
        <taxon>Eukaryota</taxon>
        <taxon>Fungi</taxon>
        <taxon>Dikarya</taxon>
        <taxon>Basidiomycota</taxon>
        <taxon>Agaricomycotina</taxon>
        <taxon>Agaricomycetes</taxon>
        <taxon>Polyporales</taxon>
        <taxon>Polyporaceae</taxon>
        <taxon>Trametes</taxon>
    </lineage>
</organism>
<evidence type="ECO:0000256" key="1">
    <source>
        <dbReference type="SAM" id="MobiDB-lite"/>
    </source>
</evidence>
<sequence>MKHCTLFSRLWRLVEAQDDEIDTTLVKSTPDTIIRDHRRAARPRRRQHPEPIAHEENDSEEDQREIVASTGEARHVLKGVSAGDFTEFLRAFENPLQLECETVLKVAKDRLRFLWPLKIPSRDSKSKILSNTLTIIALAREFLIPKLVRKAFYEVLRNPSFWEAVVTKRHSVKILDADLLNLYHAREVLQREWRVLLLAPPGATCLSPVDQPEQCVYTSCVQRAAYWRSHFIETAELEKGAADLVCYVDTLLDGPFFQQPNGTWCEACLADRKAAWRAAKTQWWDMLDGLFKIIVNAAI</sequence>
<evidence type="ECO:0000313" key="3">
    <source>
        <dbReference type="Proteomes" id="UP000184267"/>
    </source>
</evidence>
<dbReference type="STRING" id="154538.A0A1M2V8E8"/>
<keyword evidence="3" id="KW-1185">Reference proteome</keyword>
<gene>
    <name evidence="2" type="ORF">TRAPUB_5467</name>
</gene>
<protein>
    <submittedName>
        <fullName evidence="2">Uncharacterized protein</fullName>
    </submittedName>
</protein>
<proteinExistence type="predicted"/>
<feature type="region of interest" description="Disordered" evidence="1">
    <location>
        <begin position="32"/>
        <end position="65"/>
    </location>
</feature>
<dbReference type="OrthoDB" id="2758621at2759"/>
<feature type="compositionally biased region" description="Basic residues" evidence="1">
    <location>
        <begin position="36"/>
        <end position="47"/>
    </location>
</feature>
<comment type="caution">
    <text evidence="2">The sequence shown here is derived from an EMBL/GenBank/DDBJ whole genome shotgun (WGS) entry which is preliminary data.</text>
</comment>
<name>A0A1M2V8E8_TRAPU</name>
<reference evidence="2 3" key="1">
    <citation type="submission" date="2016-10" db="EMBL/GenBank/DDBJ databases">
        <title>Genome sequence of the basidiomycete white-rot fungus Trametes pubescens.</title>
        <authorList>
            <person name="Makela M.R."/>
            <person name="Granchi Z."/>
            <person name="Peng M."/>
            <person name="De Vries R.P."/>
            <person name="Grigoriev I."/>
            <person name="Riley R."/>
            <person name="Hilden K."/>
        </authorList>
    </citation>
    <scope>NUCLEOTIDE SEQUENCE [LARGE SCALE GENOMIC DNA]</scope>
    <source>
        <strain evidence="2 3">FBCC735</strain>
    </source>
</reference>